<dbReference type="RefSeq" id="WP_013848944.1">
    <property type="nucleotide sequence ID" value="NC_015594.1"/>
</dbReference>
<proteinExistence type="predicted"/>
<dbReference type="PROSITE" id="PS51318">
    <property type="entry name" value="TAT"/>
    <property type="match status" value="1"/>
</dbReference>
<reference evidence="2 3" key="1">
    <citation type="submission" date="2011-05" db="EMBL/GenBank/DDBJ databases">
        <title>Complete sequence of chromosome 2 of Sphingobium chlorophenolicum L-1.</title>
        <authorList>
            <consortium name="US DOE Joint Genome Institute"/>
            <person name="Lucas S."/>
            <person name="Han J."/>
            <person name="Lapidus A."/>
            <person name="Cheng J.-F."/>
            <person name="Goodwin L."/>
            <person name="Pitluck S."/>
            <person name="Peters L."/>
            <person name="Daligault H."/>
            <person name="Han C."/>
            <person name="Tapia R."/>
            <person name="Land M."/>
            <person name="Hauser L."/>
            <person name="Kyrpides N."/>
            <person name="Ivanova N."/>
            <person name="Pagani I."/>
            <person name="Turner P."/>
            <person name="Copley S."/>
            <person name="Woyke T."/>
        </authorList>
    </citation>
    <scope>NUCLEOTIDE SEQUENCE [LARGE SCALE GENOMIC DNA]</scope>
    <source>
        <strain evidence="2 3">L-1</strain>
    </source>
</reference>
<evidence type="ECO:0000256" key="1">
    <source>
        <dbReference type="SAM" id="SignalP"/>
    </source>
</evidence>
<name>F6F2Q2_SPHCR</name>
<dbReference type="Pfam" id="PF26099">
    <property type="entry name" value="DUF8034"/>
    <property type="match status" value="1"/>
</dbReference>
<dbReference type="HOGENOM" id="CLU_431320_0_0_5"/>
<dbReference type="InterPro" id="IPR008928">
    <property type="entry name" value="6-hairpin_glycosidase_sf"/>
</dbReference>
<dbReference type="AlphaFoldDB" id="F6F2Q2"/>
<dbReference type="InterPro" id="IPR006311">
    <property type="entry name" value="TAT_signal"/>
</dbReference>
<accession>F6F2Q2</accession>
<evidence type="ECO:0000313" key="3">
    <source>
        <dbReference type="Proteomes" id="UP000007150"/>
    </source>
</evidence>
<dbReference type="SUPFAM" id="SSF48208">
    <property type="entry name" value="Six-hairpin glycosidases"/>
    <property type="match status" value="1"/>
</dbReference>
<dbReference type="InterPro" id="IPR058347">
    <property type="entry name" value="DUF8034"/>
</dbReference>
<evidence type="ECO:0008006" key="4">
    <source>
        <dbReference type="Google" id="ProtNLM"/>
    </source>
</evidence>
<dbReference type="GO" id="GO:0005975">
    <property type="term" value="P:carbohydrate metabolic process"/>
    <property type="evidence" value="ECO:0007669"/>
    <property type="project" value="InterPro"/>
</dbReference>
<dbReference type="KEGG" id="sch:Sphch_3097"/>
<organism evidence="2 3">
    <name type="scientific">Sphingobium chlorophenolicum L-1</name>
    <dbReference type="NCBI Taxonomy" id="690566"/>
    <lineage>
        <taxon>Bacteria</taxon>
        <taxon>Pseudomonadati</taxon>
        <taxon>Pseudomonadota</taxon>
        <taxon>Alphaproteobacteria</taxon>
        <taxon>Sphingomonadales</taxon>
        <taxon>Sphingomonadaceae</taxon>
        <taxon>Sphingobium</taxon>
    </lineage>
</organism>
<dbReference type="Proteomes" id="UP000007150">
    <property type="component" value="Chromosome 2"/>
</dbReference>
<dbReference type="STRING" id="690566.Sphch_3097"/>
<keyword evidence="3" id="KW-1185">Reference proteome</keyword>
<keyword evidence="1" id="KW-0732">Signal</keyword>
<evidence type="ECO:0000313" key="2">
    <source>
        <dbReference type="EMBL" id="AEG50714.1"/>
    </source>
</evidence>
<sequence length="617" mass="68900" precursor="true">MTVDRRTMMIGGGAMALAAMLPAQAKAAVPGMTIDTPMAAPRWAVLQRHLIAMQGDAARAFHDRYFNQRHEIEAFLRWGANDGPDDAIEAINDWPYLYLIGGETGLIDLAQAVQEAHFAQYSRARTKDVPMGRNGMYVREFPPQMDWQHISEGLTTFNQLGLCTPRDAKLIARARRFADFYTGRDPKAPNYDPQRKLIRSMFNGSIGPLMRPATMLDWAGDPFDTSPFEMVHGESSYADTLEHYREYTETVGDNPLNLHSTALGFNAWMLTGEDRFRDWMLDYVEAWAGRARANGGILPSNIGPDGTIGGGAGGRWYGGTYGWGFSPINPVTGKREDRNRIPRAIMGFMNAYLATGDDRYLQVWRDQNECINAQSKRIDGVDCAPTMHGERGWYGYKPGPYRFNTGEIWYLSMRDGDRAAMAATPWTDFLKGRAPGWAEQALMDDMERVRTQMVRVREDRTTARTRLADNPIERNPVTVTALMHQTMGAIHVARPPWSKNSPNQGGTLLFARLRHFDADRKRPGLPEDVALLVEGMTSASTTLSVVNLNAAEARRMVIRGGGYGEHAIEAVRIGDRLVVAGGRDVAIRLEPGSGARIVLEMRCHSRRPGLDWPDFNA</sequence>
<feature type="chain" id="PRO_5003339674" description="Linalool dehydratase/isomerase domain-containing protein" evidence="1">
    <location>
        <begin position="28"/>
        <end position="617"/>
    </location>
</feature>
<gene>
    <name evidence="2" type="ORF">Sphch_3097</name>
</gene>
<protein>
    <recommendedName>
        <fullName evidence="4">Linalool dehydratase/isomerase domain-containing protein</fullName>
    </recommendedName>
</protein>
<feature type="signal peptide" evidence="1">
    <location>
        <begin position="1"/>
        <end position="27"/>
    </location>
</feature>
<dbReference type="EMBL" id="CP002799">
    <property type="protein sequence ID" value="AEG50714.1"/>
    <property type="molecule type" value="Genomic_DNA"/>
</dbReference>